<dbReference type="Pfam" id="PF02257">
    <property type="entry name" value="RFX_DNA_binding"/>
    <property type="match status" value="1"/>
</dbReference>
<dbReference type="EMBL" id="JAFNEN010000219">
    <property type="protein sequence ID" value="KAG8189206.1"/>
    <property type="molecule type" value="Genomic_DNA"/>
</dbReference>
<evidence type="ECO:0000313" key="3">
    <source>
        <dbReference type="EMBL" id="KAG8189206.1"/>
    </source>
</evidence>
<keyword evidence="4" id="KW-1185">Reference proteome</keyword>
<gene>
    <name evidence="3" type="ORF">JTE90_013739</name>
</gene>
<dbReference type="PROSITE" id="PS51526">
    <property type="entry name" value="RFX_DBD"/>
    <property type="match status" value="1"/>
</dbReference>
<dbReference type="PANTHER" id="PTHR12619">
    <property type="entry name" value="RFX TRANSCRIPTION FACTOR FAMILY"/>
    <property type="match status" value="1"/>
</dbReference>
<keyword evidence="1" id="KW-0238">DNA-binding</keyword>
<dbReference type="PANTHER" id="PTHR12619:SF28">
    <property type="entry name" value="DNA-BINDING PROTEIN RFX6"/>
    <property type="match status" value="1"/>
</dbReference>
<dbReference type="InterPro" id="IPR003150">
    <property type="entry name" value="DNA-bd_RFX"/>
</dbReference>
<reference evidence="3 4" key="1">
    <citation type="journal article" date="2022" name="Nat. Ecol. Evol.">
        <title>A masculinizing supergene underlies an exaggerated male reproductive morph in a spider.</title>
        <authorList>
            <person name="Hendrickx F."/>
            <person name="De Corte Z."/>
            <person name="Sonet G."/>
            <person name="Van Belleghem S.M."/>
            <person name="Kostlbacher S."/>
            <person name="Vangestel C."/>
        </authorList>
    </citation>
    <scope>NUCLEOTIDE SEQUENCE [LARGE SCALE GENOMIC DNA]</scope>
    <source>
        <strain evidence="3">W744_W776</strain>
    </source>
</reference>
<evidence type="ECO:0000259" key="2">
    <source>
        <dbReference type="PROSITE" id="PS51526"/>
    </source>
</evidence>
<dbReference type="FunFam" id="1.10.10.10:FF:000422">
    <property type="entry name" value="DNA-binding protein RFX7"/>
    <property type="match status" value="1"/>
</dbReference>
<evidence type="ECO:0000313" key="4">
    <source>
        <dbReference type="Proteomes" id="UP000827092"/>
    </source>
</evidence>
<sequence length="260" mass="29734">MKTQNEIMTEKSDTENVFLKDSSSKLDLSTTSNSKQIDDDSSEAKLLQLERKSTKKYLLKTKSLRQKKHQAAQTTDWLRTHYCSCPNVCLPREIIYDHYLKFCQSQKMLPICKATFGKVIRNTFPTVSSKRLGARGQSRYYYDGIGIKPKGEHLHSITGSKHGITRFSSSSYGKHDPTPKMFSLNTKVGTLLPRFPDIDDLSILNPTAKEKIRIFLTMYSIHCQCIVDAAISGHFEEVRIITCHRFFTDQSYNGANNYIK</sequence>
<dbReference type="InterPro" id="IPR036388">
    <property type="entry name" value="WH-like_DNA-bd_sf"/>
</dbReference>
<proteinExistence type="predicted"/>
<comment type="caution">
    <text evidence="3">The sequence shown here is derived from an EMBL/GenBank/DDBJ whole genome shotgun (WGS) entry which is preliminary data.</text>
</comment>
<dbReference type="Gene3D" id="1.10.10.10">
    <property type="entry name" value="Winged helix-like DNA-binding domain superfamily/Winged helix DNA-binding domain"/>
    <property type="match status" value="1"/>
</dbReference>
<protein>
    <recommendedName>
        <fullName evidence="2">RFX-type winged-helix domain-containing protein</fullName>
    </recommendedName>
</protein>
<feature type="domain" description="RFX-type winged-helix" evidence="2">
    <location>
        <begin position="74"/>
        <end position="151"/>
    </location>
</feature>
<dbReference type="AlphaFoldDB" id="A0AAV6V045"/>
<evidence type="ECO:0000256" key="1">
    <source>
        <dbReference type="ARBA" id="ARBA00023125"/>
    </source>
</evidence>
<dbReference type="Proteomes" id="UP000827092">
    <property type="component" value="Unassembled WGS sequence"/>
</dbReference>
<name>A0AAV6V045_9ARAC</name>
<dbReference type="GO" id="GO:0000981">
    <property type="term" value="F:DNA-binding transcription factor activity, RNA polymerase II-specific"/>
    <property type="evidence" value="ECO:0007669"/>
    <property type="project" value="TreeGrafter"/>
</dbReference>
<dbReference type="SUPFAM" id="SSF46785">
    <property type="entry name" value="Winged helix' DNA-binding domain"/>
    <property type="match status" value="1"/>
</dbReference>
<dbReference type="InterPro" id="IPR039779">
    <property type="entry name" value="RFX-like"/>
</dbReference>
<dbReference type="GO" id="GO:0000978">
    <property type="term" value="F:RNA polymerase II cis-regulatory region sequence-specific DNA binding"/>
    <property type="evidence" value="ECO:0007669"/>
    <property type="project" value="TreeGrafter"/>
</dbReference>
<organism evidence="3 4">
    <name type="scientific">Oedothorax gibbosus</name>
    <dbReference type="NCBI Taxonomy" id="931172"/>
    <lineage>
        <taxon>Eukaryota</taxon>
        <taxon>Metazoa</taxon>
        <taxon>Ecdysozoa</taxon>
        <taxon>Arthropoda</taxon>
        <taxon>Chelicerata</taxon>
        <taxon>Arachnida</taxon>
        <taxon>Araneae</taxon>
        <taxon>Araneomorphae</taxon>
        <taxon>Entelegynae</taxon>
        <taxon>Araneoidea</taxon>
        <taxon>Linyphiidae</taxon>
        <taxon>Erigoninae</taxon>
        <taxon>Oedothorax</taxon>
    </lineage>
</organism>
<accession>A0AAV6V045</accession>
<dbReference type="InterPro" id="IPR036390">
    <property type="entry name" value="WH_DNA-bd_sf"/>
</dbReference>